<evidence type="ECO:0000313" key="2">
    <source>
        <dbReference type="EMBL" id="GKV42647.1"/>
    </source>
</evidence>
<dbReference type="InterPro" id="IPR045881">
    <property type="entry name" value="MNM1-like"/>
</dbReference>
<organism evidence="2 3">
    <name type="scientific">Rubroshorea leprosula</name>
    <dbReference type="NCBI Taxonomy" id="152421"/>
    <lineage>
        <taxon>Eukaryota</taxon>
        <taxon>Viridiplantae</taxon>
        <taxon>Streptophyta</taxon>
        <taxon>Embryophyta</taxon>
        <taxon>Tracheophyta</taxon>
        <taxon>Spermatophyta</taxon>
        <taxon>Magnoliopsida</taxon>
        <taxon>eudicotyledons</taxon>
        <taxon>Gunneridae</taxon>
        <taxon>Pentapetalae</taxon>
        <taxon>rosids</taxon>
        <taxon>malvids</taxon>
        <taxon>Malvales</taxon>
        <taxon>Dipterocarpaceae</taxon>
        <taxon>Rubroshorea</taxon>
    </lineage>
</organism>
<dbReference type="PANTHER" id="PTHR34682:SF1">
    <property type="entry name" value="PROTEIN METABOLIC NETWORK MODULATOR 1"/>
    <property type="match status" value="1"/>
</dbReference>
<feature type="region of interest" description="Disordered" evidence="1">
    <location>
        <begin position="397"/>
        <end position="416"/>
    </location>
</feature>
<dbReference type="PANTHER" id="PTHR34682">
    <property type="entry name" value="AT HOOK MOTIF-CONTAINING PROTEIN"/>
    <property type="match status" value="1"/>
</dbReference>
<reference evidence="2 3" key="1">
    <citation type="journal article" date="2021" name="Commun. Biol.">
        <title>The genome of Shorea leprosula (Dipterocarpaceae) highlights the ecological relevance of drought in aseasonal tropical rainforests.</title>
        <authorList>
            <person name="Ng K.K.S."/>
            <person name="Kobayashi M.J."/>
            <person name="Fawcett J.A."/>
            <person name="Hatakeyama M."/>
            <person name="Paape T."/>
            <person name="Ng C.H."/>
            <person name="Ang C.C."/>
            <person name="Tnah L.H."/>
            <person name="Lee C.T."/>
            <person name="Nishiyama T."/>
            <person name="Sese J."/>
            <person name="O'Brien M.J."/>
            <person name="Copetti D."/>
            <person name="Mohd Noor M.I."/>
            <person name="Ong R.C."/>
            <person name="Putra M."/>
            <person name="Sireger I.Z."/>
            <person name="Indrioko S."/>
            <person name="Kosugi Y."/>
            <person name="Izuno A."/>
            <person name="Isagi Y."/>
            <person name="Lee S.L."/>
            <person name="Shimizu K.K."/>
        </authorList>
    </citation>
    <scope>NUCLEOTIDE SEQUENCE [LARGE SCALE GENOMIC DNA]</scope>
    <source>
        <strain evidence="2">214</strain>
    </source>
</reference>
<accession>A0AAV5LZL4</accession>
<feature type="region of interest" description="Disordered" evidence="1">
    <location>
        <begin position="330"/>
        <end position="349"/>
    </location>
</feature>
<gene>
    <name evidence="2" type="ORF">SLEP1_g50023</name>
</gene>
<evidence type="ECO:0000256" key="1">
    <source>
        <dbReference type="SAM" id="MobiDB-lite"/>
    </source>
</evidence>
<evidence type="ECO:0000313" key="3">
    <source>
        <dbReference type="Proteomes" id="UP001054252"/>
    </source>
</evidence>
<name>A0AAV5LZL4_9ROSI</name>
<sequence>MTQDNQGNNPVPPADFSVKRTRGRPRKYPRLHLNHTENAHDLRIQNQNQEENARCPPGFDVVNSNQNNNGTPGNNANDMMVGQVVNGVIEAAIDAGYLLTVRVGNSKTALRGVVFKPGHVVPVSAENDVAPNVPMIRRNVIPFLKERNGQHVKSKRNRSPQPLTELQLANNFPRAAQGAVNFGVSKGKQVHSVTTHTASPTISRGTLVPVVLQPVKLPNGGSIINQPVQVMSQPPHLVASRSKKLSEAVHATSGATTTGQMTTVGNQSFPAPPQNDHQLLPKGMQSEAGTCDQPPVEVSVEAEAESMRSPGMPFEKLLTEVMKRVRASSQPVEAHAGNLSGKDPVHSLEDNKPLSIKPLQAVQHDYSVPAFKPLENYKFGKMTELLQAVQENMRENQTAQATSAACVPRETALAEN</sequence>
<comment type="caution">
    <text evidence="2">The sequence shown here is derived from an EMBL/GenBank/DDBJ whole genome shotgun (WGS) entry which is preliminary data.</text>
</comment>
<feature type="compositionally biased region" description="Basic residues" evidence="1">
    <location>
        <begin position="19"/>
        <end position="28"/>
    </location>
</feature>
<protein>
    <submittedName>
        <fullName evidence="2">Uncharacterized protein</fullName>
    </submittedName>
</protein>
<dbReference type="AlphaFoldDB" id="A0AAV5LZL4"/>
<dbReference type="Proteomes" id="UP001054252">
    <property type="component" value="Unassembled WGS sequence"/>
</dbReference>
<feature type="region of interest" description="Disordered" evidence="1">
    <location>
        <begin position="1"/>
        <end position="28"/>
    </location>
</feature>
<dbReference type="EMBL" id="BPVZ01000160">
    <property type="protein sequence ID" value="GKV42647.1"/>
    <property type="molecule type" value="Genomic_DNA"/>
</dbReference>
<proteinExistence type="predicted"/>
<keyword evidence="3" id="KW-1185">Reference proteome</keyword>